<dbReference type="InterPro" id="IPR050188">
    <property type="entry name" value="RluA_PseudoU_synthase"/>
</dbReference>
<proteinExistence type="predicted"/>
<organism evidence="5 6">
    <name type="scientific">Cuneatibacter caecimuris</name>
    <dbReference type="NCBI Taxonomy" id="1796618"/>
    <lineage>
        <taxon>Bacteria</taxon>
        <taxon>Bacillati</taxon>
        <taxon>Bacillota</taxon>
        <taxon>Clostridia</taxon>
        <taxon>Lachnospirales</taxon>
        <taxon>Lachnospiraceae</taxon>
        <taxon>Cuneatibacter</taxon>
    </lineage>
</organism>
<feature type="domain" description="Pseudouridine synthase RsuA/RluA-like" evidence="4">
    <location>
        <begin position="11"/>
        <end position="177"/>
    </location>
</feature>
<dbReference type="PROSITE" id="PS01129">
    <property type="entry name" value="PSI_RLU"/>
    <property type="match status" value="1"/>
</dbReference>
<dbReference type="InterPro" id="IPR006224">
    <property type="entry name" value="PsdUridine_synth_RluA-like_CS"/>
</dbReference>
<dbReference type="InterPro" id="IPR020103">
    <property type="entry name" value="PsdUridine_synth_cat_dom_sf"/>
</dbReference>
<sequence>MPEILYEDGQILVVRKPAGQDSQDGRGFSMDLSSELKNYLARKEGGVPYLGIVHRLDRPVAGVMVFAKTKKAAASLSRQVLSGEMNKQYYALLCGLPGTGSGGVLTHYLVQDRRYNTSAVTDSGAEGAKRAELCYEIVPADIFHGFDALTEDFTGLYLAKVTLKTGRHHQIRVQFAAEGAPLWGDDKYNPNFERKKGALGLCAYRLTFLHPATRKKMEFEIDG</sequence>
<evidence type="ECO:0000259" key="4">
    <source>
        <dbReference type="Pfam" id="PF00849"/>
    </source>
</evidence>
<gene>
    <name evidence="5" type="ORF">EV209_2468</name>
</gene>
<dbReference type="SUPFAM" id="SSF55120">
    <property type="entry name" value="Pseudouridine synthase"/>
    <property type="match status" value="1"/>
</dbReference>
<dbReference type="CDD" id="cd02869">
    <property type="entry name" value="PseudoU_synth_RluA_like"/>
    <property type="match status" value="1"/>
</dbReference>
<comment type="caution">
    <text evidence="5">The sequence shown here is derived from an EMBL/GenBank/DDBJ whole genome shotgun (WGS) entry which is preliminary data.</text>
</comment>
<dbReference type="GO" id="GO:0006396">
    <property type="term" value="P:RNA processing"/>
    <property type="evidence" value="ECO:0007669"/>
    <property type="project" value="UniProtKB-ARBA"/>
</dbReference>
<evidence type="ECO:0000256" key="2">
    <source>
        <dbReference type="ARBA" id="ARBA00031870"/>
    </source>
</evidence>
<dbReference type="GO" id="GO:0140098">
    <property type="term" value="F:catalytic activity, acting on RNA"/>
    <property type="evidence" value="ECO:0007669"/>
    <property type="project" value="UniProtKB-ARBA"/>
</dbReference>
<dbReference type="GO" id="GO:0003723">
    <property type="term" value="F:RNA binding"/>
    <property type="evidence" value="ECO:0007669"/>
    <property type="project" value="InterPro"/>
</dbReference>
<dbReference type="Proteomes" id="UP000292927">
    <property type="component" value="Unassembled WGS sequence"/>
</dbReference>
<dbReference type="EMBL" id="SGXF01000005">
    <property type="protein sequence ID" value="RZS94101.1"/>
    <property type="molecule type" value="Genomic_DNA"/>
</dbReference>
<evidence type="ECO:0000313" key="6">
    <source>
        <dbReference type="Proteomes" id="UP000292927"/>
    </source>
</evidence>
<evidence type="ECO:0000256" key="3">
    <source>
        <dbReference type="ARBA" id="ARBA00033164"/>
    </source>
</evidence>
<dbReference type="GO" id="GO:0009982">
    <property type="term" value="F:pseudouridine synthase activity"/>
    <property type="evidence" value="ECO:0007669"/>
    <property type="project" value="InterPro"/>
</dbReference>
<dbReference type="GO" id="GO:0001522">
    <property type="term" value="P:pseudouridine synthesis"/>
    <property type="evidence" value="ECO:0007669"/>
    <property type="project" value="InterPro"/>
</dbReference>
<dbReference type="RefSeq" id="WP_130435735.1">
    <property type="nucleotide sequence ID" value="NZ_SGXF01000005.1"/>
</dbReference>
<name>A0A4Q7P2I4_9FIRM</name>
<dbReference type="Pfam" id="PF00849">
    <property type="entry name" value="PseudoU_synth_2"/>
    <property type="match status" value="1"/>
</dbReference>
<dbReference type="InterPro" id="IPR006145">
    <property type="entry name" value="PsdUridine_synth_RsuA/RluA"/>
</dbReference>
<comment type="catalytic activity">
    <reaction evidence="1">
        <text>a uridine in RNA = a pseudouridine in RNA</text>
        <dbReference type="Rhea" id="RHEA:48348"/>
        <dbReference type="Rhea" id="RHEA-COMP:12068"/>
        <dbReference type="Rhea" id="RHEA-COMP:12069"/>
        <dbReference type="ChEBI" id="CHEBI:65314"/>
        <dbReference type="ChEBI" id="CHEBI:65315"/>
    </reaction>
</comment>
<accession>A0A4Q7P2I4</accession>
<dbReference type="Gene3D" id="3.30.2350.10">
    <property type="entry name" value="Pseudouridine synthase"/>
    <property type="match status" value="1"/>
</dbReference>
<dbReference type="AlphaFoldDB" id="A0A4Q7P2I4"/>
<keyword evidence="6" id="KW-1185">Reference proteome</keyword>
<dbReference type="OrthoDB" id="9773999at2"/>
<reference evidence="5 6" key="1">
    <citation type="submission" date="2019-02" db="EMBL/GenBank/DDBJ databases">
        <title>Genomic Encyclopedia of Type Strains, Phase IV (KMG-IV): sequencing the most valuable type-strain genomes for metagenomic binning, comparative biology and taxonomic classification.</title>
        <authorList>
            <person name="Goeker M."/>
        </authorList>
    </citation>
    <scope>NUCLEOTIDE SEQUENCE [LARGE SCALE GENOMIC DNA]</scope>
    <source>
        <strain evidence="5 6">DSM 29486</strain>
    </source>
</reference>
<protein>
    <recommendedName>
        <fullName evidence="2">RNA pseudouridylate synthase</fullName>
    </recommendedName>
    <alternativeName>
        <fullName evidence="3">RNA-uridine isomerase</fullName>
    </alternativeName>
</protein>
<evidence type="ECO:0000313" key="5">
    <source>
        <dbReference type="EMBL" id="RZS94101.1"/>
    </source>
</evidence>
<dbReference type="PANTHER" id="PTHR21600">
    <property type="entry name" value="MITOCHONDRIAL RNA PSEUDOURIDINE SYNTHASE"/>
    <property type="match status" value="1"/>
</dbReference>
<evidence type="ECO:0000256" key="1">
    <source>
        <dbReference type="ARBA" id="ARBA00000073"/>
    </source>
</evidence>